<keyword evidence="2" id="KW-1185">Reference proteome</keyword>
<name>A0A1E5LD51_9BACI</name>
<dbReference type="EMBL" id="MJEH01000038">
    <property type="protein sequence ID" value="OEH92006.1"/>
    <property type="molecule type" value="Genomic_DNA"/>
</dbReference>
<comment type="caution">
    <text evidence="1">The sequence shown here is derived from an EMBL/GenBank/DDBJ whole genome shotgun (WGS) entry which is preliminary data.</text>
</comment>
<protein>
    <recommendedName>
        <fullName evidence="3">Threonine dehydratase</fullName>
    </recommendedName>
</protein>
<evidence type="ECO:0000313" key="1">
    <source>
        <dbReference type="EMBL" id="OEH92006.1"/>
    </source>
</evidence>
<accession>A0A1E5LD51</accession>
<dbReference type="OrthoDB" id="2691866at2"/>
<proteinExistence type="predicted"/>
<gene>
    <name evidence="1" type="ORF">BFG57_17225</name>
</gene>
<evidence type="ECO:0000313" key="2">
    <source>
        <dbReference type="Proteomes" id="UP000095209"/>
    </source>
</evidence>
<reference evidence="1 2" key="1">
    <citation type="submission" date="2016-08" db="EMBL/GenBank/DDBJ databases">
        <title>Genome of Bacillus solimangrovi GH2-4.</title>
        <authorList>
            <person name="Lim S."/>
            <person name="Kim B.-C."/>
        </authorList>
    </citation>
    <scope>NUCLEOTIDE SEQUENCE [LARGE SCALE GENOMIC DNA]</scope>
    <source>
        <strain evidence="1 2">GH2-4</strain>
    </source>
</reference>
<sequence>MEYSLNCKNSALPCQVIVDEDNGRFMLRNADTSGEYFNSLEQMVLWIQENWHNEDFHDPAEFQQMCKALKGAVHL</sequence>
<dbReference type="AlphaFoldDB" id="A0A1E5LD51"/>
<dbReference type="Proteomes" id="UP000095209">
    <property type="component" value="Unassembled WGS sequence"/>
</dbReference>
<evidence type="ECO:0008006" key="3">
    <source>
        <dbReference type="Google" id="ProtNLM"/>
    </source>
</evidence>
<organism evidence="1 2">
    <name type="scientific">Bacillus solimangrovi</name>
    <dbReference type="NCBI Taxonomy" id="1305675"/>
    <lineage>
        <taxon>Bacteria</taxon>
        <taxon>Bacillati</taxon>
        <taxon>Bacillota</taxon>
        <taxon>Bacilli</taxon>
        <taxon>Bacillales</taxon>
        <taxon>Bacillaceae</taxon>
        <taxon>Bacillus</taxon>
    </lineage>
</organism>